<evidence type="ECO:0000256" key="3">
    <source>
        <dbReference type="ARBA" id="ARBA00022833"/>
    </source>
</evidence>
<dbReference type="InterPro" id="IPR004910">
    <property type="entry name" value="Yippee/Mis18/Cereblon"/>
</dbReference>
<evidence type="ECO:0000259" key="5">
    <source>
        <dbReference type="PROSITE" id="PS51792"/>
    </source>
</evidence>
<keyword evidence="7" id="KW-1185">Reference proteome</keyword>
<keyword evidence="3" id="KW-0862">Zinc</keyword>
<evidence type="ECO:0000313" key="7">
    <source>
        <dbReference type="Proteomes" id="UP000799640"/>
    </source>
</evidence>
<feature type="region of interest" description="Disordered" evidence="4">
    <location>
        <begin position="185"/>
        <end position="210"/>
    </location>
</feature>
<accession>A0A6G1I2N6</accession>
<dbReference type="InterPro" id="IPR039058">
    <property type="entry name" value="Yippee_fam"/>
</dbReference>
<dbReference type="EMBL" id="ML996691">
    <property type="protein sequence ID" value="KAF2402522.1"/>
    <property type="molecule type" value="Genomic_DNA"/>
</dbReference>
<dbReference type="OrthoDB" id="6407410at2759"/>
<sequence>MRISPPPFPSYLLALPSRRRSPPSPSPNATHTTPPPPTETNSLSGHTSVLRCARCLAHLLPTSSIISKGFTGRHGRAYLVSATPLTPSATSTSTRRFATSPSHQPSIPNTKTHAPVQRSLVTGSHTVADISCAVCGTGLGWKYVAAEEEAQRYKVGKFILETKRVVRGVCWEGVEPMDVAVAAAGEQKDSDGSGGSGSESPIEFNSEDEDECEDLFAGVWTPELARIRRKER</sequence>
<reference evidence="6" key="1">
    <citation type="journal article" date="2020" name="Stud. Mycol.">
        <title>101 Dothideomycetes genomes: a test case for predicting lifestyles and emergence of pathogens.</title>
        <authorList>
            <person name="Haridas S."/>
            <person name="Albert R."/>
            <person name="Binder M."/>
            <person name="Bloem J."/>
            <person name="Labutti K."/>
            <person name="Salamov A."/>
            <person name="Andreopoulos B."/>
            <person name="Baker S."/>
            <person name="Barry K."/>
            <person name="Bills G."/>
            <person name="Bluhm B."/>
            <person name="Cannon C."/>
            <person name="Castanera R."/>
            <person name="Culley D."/>
            <person name="Daum C."/>
            <person name="Ezra D."/>
            <person name="Gonzalez J."/>
            <person name="Henrissat B."/>
            <person name="Kuo A."/>
            <person name="Liang C."/>
            <person name="Lipzen A."/>
            <person name="Lutzoni F."/>
            <person name="Magnuson J."/>
            <person name="Mondo S."/>
            <person name="Nolan M."/>
            <person name="Ohm R."/>
            <person name="Pangilinan J."/>
            <person name="Park H.-J."/>
            <person name="Ramirez L."/>
            <person name="Alfaro M."/>
            <person name="Sun H."/>
            <person name="Tritt A."/>
            <person name="Yoshinaga Y."/>
            <person name="Zwiers L.-H."/>
            <person name="Turgeon B."/>
            <person name="Goodwin S."/>
            <person name="Spatafora J."/>
            <person name="Crous P."/>
            <person name="Grigoriev I."/>
        </authorList>
    </citation>
    <scope>NUCLEOTIDE SEQUENCE</scope>
    <source>
        <strain evidence="6">CBS 262.69</strain>
    </source>
</reference>
<dbReference type="InterPro" id="IPR034751">
    <property type="entry name" value="Yippee"/>
</dbReference>
<dbReference type="GO" id="GO:0046872">
    <property type="term" value="F:metal ion binding"/>
    <property type="evidence" value="ECO:0007669"/>
    <property type="project" value="UniProtKB-KW"/>
</dbReference>
<keyword evidence="2" id="KW-0479">Metal-binding</keyword>
<feature type="compositionally biased region" description="Low complexity" evidence="4">
    <location>
        <begin position="89"/>
        <end position="102"/>
    </location>
</feature>
<name>A0A6G1I2N6_9PEZI</name>
<evidence type="ECO:0000256" key="4">
    <source>
        <dbReference type="SAM" id="MobiDB-lite"/>
    </source>
</evidence>
<gene>
    <name evidence="6" type="ORF">EJ06DRAFT_491021</name>
</gene>
<evidence type="ECO:0000256" key="1">
    <source>
        <dbReference type="ARBA" id="ARBA00005613"/>
    </source>
</evidence>
<feature type="region of interest" description="Disordered" evidence="4">
    <location>
        <begin position="1"/>
        <end position="44"/>
    </location>
</feature>
<dbReference type="PROSITE" id="PS51792">
    <property type="entry name" value="YIPPEE"/>
    <property type="match status" value="1"/>
</dbReference>
<feature type="domain" description="Yippee" evidence="5">
    <location>
        <begin position="48"/>
        <end position="169"/>
    </location>
</feature>
<feature type="region of interest" description="Disordered" evidence="4">
    <location>
        <begin position="89"/>
        <end position="114"/>
    </location>
</feature>
<evidence type="ECO:0000313" key="6">
    <source>
        <dbReference type="EMBL" id="KAF2402522.1"/>
    </source>
</evidence>
<dbReference type="PANTHER" id="PTHR13848">
    <property type="entry name" value="PROTEIN YIPPEE-LIKE CG15309-RELATED"/>
    <property type="match status" value="1"/>
</dbReference>
<organism evidence="6 7">
    <name type="scientific">Trichodelitschia bisporula</name>
    <dbReference type="NCBI Taxonomy" id="703511"/>
    <lineage>
        <taxon>Eukaryota</taxon>
        <taxon>Fungi</taxon>
        <taxon>Dikarya</taxon>
        <taxon>Ascomycota</taxon>
        <taxon>Pezizomycotina</taxon>
        <taxon>Dothideomycetes</taxon>
        <taxon>Dothideomycetes incertae sedis</taxon>
        <taxon>Phaeotrichales</taxon>
        <taxon>Phaeotrichaceae</taxon>
        <taxon>Trichodelitschia</taxon>
    </lineage>
</organism>
<evidence type="ECO:0000256" key="2">
    <source>
        <dbReference type="ARBA" id="ARBA00022723"/>
    </source>
</evidence>
<feature type="compositionally biased region" description="Polar residues" evidence="4">
    <location>
        <begin position="103"/>
        <end position="112"/>
    </location>
</feature>
<dbReference type="Proteomes" id="UP000799640">
    <property type="component" value="Unassembled WGS sequence"/>
</dbReference>
<dbReference type="Pfam" id="PF03226">
    <property type="entry name" value="Yippee-Mis18"/>
    <property type="match status" value="1"/>
</dbReference>
<feature type="non-terminal residue" evidence="6">
    <location>
        <position position="232"/>
    </location>
</feature>
<dbReference type="AlphaFoldDB" id="A0A6G1I2N6"/>
<proteinExistence type="inferred from homology"/>
<comment type="similarity">
    <text evidence="1">Belongs to the yippee family.</text>
</comment>
<protein>
    <submittedName>
        <fullName evidence="6">Yippee-domain-containing protein</fullName>
    </submittedName>
</protein>